<dbReference type="InterPro" id="IPR013783">
    <property type="entry name" value="Ig-like_fold"/>
</dbReference>
<dbReference type="EMBL" id="AWXZ01000036">
    <property type="protein sequence ID" value="ESR23958.1"/>
    <property type="molecule type" value="Genomic_DNA"/>
</dbReference>
<keyword evidence="3" id="KW-0326">Glycosidase</keyword>
<dbReference type="STRING" id="631454.N177_2727"/>
<dbReference type="SUPFAM" id="SSF81296">
    <property type="entry name" value="E set domains"/>
    <property type="match status" value="1"/>
</dbReference>
<dbReference type="SMART" id="SM00642">
    <property type="entry name" value="Aamy"/>
    <property type="match status" value="1"/>
</dbReference>
<dbReference type="GO" id="GO:0005975">
    <property type="term" value="P:carbohydrate metabolic process"/>
    <property type="evidence" value="ECO:0007669"/>
    <property type="project" value="InterPro"/>
</dbReference>
<dbReference type="GO" id="GO:0004553">
    <property type="term" value="F:hydrolase activity, hydrolyzing O-glycosyl compounds"/>
    <property type="evidence" value="ECO:0007669"/>
    <property type="project" value="InterPro"/>
</dbReference>
<dbReference type="Proteomes" id="UP000017819">
    <property type="component" value="Unassembled WGS sequence"/>
</dbReference>
<reference evidence="3 4" key="1">
    <citation type="journal article" date="2014" name="Genome Announc.">
        <title>Draft Genome Sequence of Lutibaculum baratangense Strain AMV1T, Isolated from a Mud Volcano in Andamans, India.</title>
        <authorList>
            <person name="Singh A."/>
            <person name="Sreenivas A."/>
            <person name="Sathyanarayana Reddy G."/>
            <person name="Pinnaka A.K."/>
            <person name="Shivaji S."/>
        </authorList>
    </citation>
    <scope>NUCLEOTIDE SEQUENCE [LARGE SCALE GENOMIC DNA]</scope>
    <source>
        <strain evidence="3 4">AMV1</strain>
    </source>
</reference>
<name>V4TCB4_9HYPH</name>
<evidence type="ECO:0000313" key="3">
    <source>
        <dbReference type="EMBL" id="ESR23958.1"/>
    </source>
</evidence>
<dbReference type="SUPFAM" id="SSF51445">
    <property type="entry name" value="(Trans)glycosidases"/>
    <property type="match status" value="1"/>
</dbReference>
<keyword evidence="3" id="KW-0378">Hydrolase</keyword>
<dbReference type="Gene3D" id="2.60.40.1180">
    <property type="entry name" value="Golgi alpha-mannosidase II"/>
    <property type="match status" value="1"/>
</dbReference>
<organism evidence="3 4">
    <name type="scientific">Lutibaculum baratangense AMV1</name>
    <dbReference type="NCBI Taxonomy" id="631454"/>
    <lineage>
        <taxon>Bacteria</taxon>
        <taxon>Pseudomonadati</taxon>
        <taxon>Pseudomonadota</taxon>
        <taxon>Alphaproteobacteria</taxon>
        <taxon>Hyphomicrobiales</taxon>
        <taxon>Tepidamorphaceae</taxon>
        <taxon>Lutibaculum</taxon>
    </lineage>
</organism>
<gene>
    <name evidence="3" type="ORF">N177_2727</name>
</gene>
<dbReference type="InterPro" id="IPR044505">
    <property type="entry name" value="GlgX_Isoamylase_N_E_set"/>
</dbReference>
<accession>V4TCB4</accession>
<evidence type="ECO:0000313" key="4">
    <source>
        <dbReference type="Proteomes" id="UP000017819"/>
    </source>
</evidence>
<feature type="domain" description="Glycosyl hydrolase family 13 catalytic" evidence="2">
    <location>
        <begin position="165"/>
        <end position="572"/>
    </location>
</feature>
<comment type="similarity">
    <text evidence="1">Belongs to the glycosyl hydrolase 13 family.</text>
</comment>
<comment type="caution">
    <text evidence="3">The sequence shown here is derived from an EMBL/GenBank/DDBJ whole genome shotgun (WGS) entry which is preliminary data.</text>
</comment>
<dbReference type="PATRIC" id="fig|631454.5.peg.2692"/>
<dbReference type="OrthoDB" id="3236218at2"/>
<dbReference type="SUPFAM" id="SSF51011">
    <property type="entry name" value="Glycosyl hydrolase domain"/>
    <property type="match status" value="1"/>
</dbReference>
<dbReference type="InterPro" id="IPR017853">
    <property type="entry name" value="GH"/>
</dbReference>
<evidence type="ECO:0000256" key="1">
    <source>
        <dbReference type="ARBA" id="ARBA00008061"/>
    </source>
</evidence>
<dbReference type="AlphaFoldDB" id="V4TCB4"/>
<dbReference type="Pfam" id="PF00128">
    <property type="entry name" value="Alpha-amylase"/>
    <property type="match status" value="1"/>
</dbReference>
<dbReference type="RefSeq" id="WP_023432852.1">
    <property type="nucleotide sequence ID" value="NZ_AWXZ01000036.1"/>
</dbReference>
<dbReference type="InterPro" id="IPR006047">
    <property type="entry name" value="GH13_cat_dom"/>
</dbReference>
<dbReference type="Gene3D" id="2.60.40.10">
    <property type="entry name" value="Immunoglobulins"/>
    <property type="match status" value="1"/>
</dbReference>
<evidence type="ECO:0000259" key="2">
    <source>
        <dbReference type="SMART" id="SM00642"/>
    </source>
</evidence>
<dbReference type="CDD" id="cd02856">
    <property type="entry name" value="E_set_GDE_Isoamylase_N"/>
    <property type="match status" value="1"/>
</dbReference>
<protein>
    <submittedName>
        <fullName evidence="3">Glycogen debranching enzyme</fullName>
        <ecNumber evidence="3">3.2.1.-</ecNumber>
    </submittedName>
</protein>
<dbReference type="eggNOG" id="COG1523">
    <property type="taxonomic scope" value="Bacteria"/>
</dbReference>
<dbReference type="EC" id="3.2.1.-" evidence="3"/>
<dbReference type="Gene3D" id="3.20.20.80">
    <property type="entry name" value="Glycosidases"/>
    <property type="match status" value="1"/>
</dbReference>
<dbReference type="CDD" id="cd11326">
    <property type="entry name" value="AmyAc_Glg_debranch"/>
    <property type="match status" value="1"/>
</dbReference>
<dbReference type="Pfam" id="PF02922">
    <property type="entry name" value="CBM_48"/>
    <property type="match status" value="1"/>
</dbReference>
<keyword evidence="4" id="KW-1185">Reference proteome</keyword>
<dbReference type="InterPro" id="IPR013780">
    <property type="entry name" value="Glyco_hydro_b"/>
</dbReference>
<dbReference type="InterPro" id="IPR014756">
    <property type="entry name" value="Ig_E-set"/>
</dbReference>
<dbReference type="InterPro" id="IPR004193">
    <property type="entry name" value="Glyco_hydro_13_N"/>
</dbReference>
<dbReference type="PANTHER" id="PTHR43002">
    <property type="entry name" value="GLYCOGEN DEBRANCHING ENZYME"/>
    <property type="match status" value="1"/>
</dbReference>
<sequence length="679" mass="75982">MTVPTWWVRDGAPAPIGVSHLPADGQYNFALYSRDATSVRLVLFAPEDWTNPHCSFDLVWSRNKTGRIWHCRVPEECVRAAPYYAYQIDGPRDPTKGFRFDPEKLLLDPYARAVHFPPGFSRLAACHPGANPGRAPLGIVGVSSDTFDWGQTVSPRHTHDAVIYELHVRGFTKRASSGVSSDRRGTFAGITDKIPYLKDLGVTVVELLPVFQFDPQEGNYWGYMPISFFALHGAYGVHNEASEHIDEFKQMVRAMHEAGIEVILDVVYNHTAEGGDSGPTYSFRGIDNPTYYLMKGHLTRYRNDSGTGNVINSGNRYVSALILDSLRYWASEMRVDGFRFDLASLFTRRPDGSVDLEAPPVIAAIQSDPVLSKCRLIAEAWDMSSYQLGRTFPGTTWLQWNGRYRDDLRRFVRGDAGQVANLMSRLYGSADLFPDTREDALHPYQSLNFVTSHDGFSLNDLLSYDRKHNVANGHADADGTDANWSWNHGWEGEDGAPEEVLALRRRQAKNLVALLMLSNGTPMLVAGDEFLNSQGGNNNPYNQDNETTWLDWDRLDRHAEIHRFTRGMIAFRKAHPSIGRSRFWRDDVSWFGATGPVDFGCALLAYWLRGESEGDCDLYVMINGSKSEVTFHLQAPDLGWKLAVDTAASPPGDLPEAPLPLGELCLKPRSVLVLLSATR</sequence>
<proteinExistence type="inferred from homology"/>